<dbReference type="PROSITE" id="PS50880">
    <property type="entry name" value="TOPRIM"/>
    <property type="match status" value="1"/>
</dbReference>
<evidence type="ECO:0000313" key="2">
    <source>
        <dbReference type="EMBL" id="HEH35901.1"/>
    </source>
</evidence>
<protein>
    <recommendedName>
        <fullName evidence="1">Toprim domain-containing protein</fullName>
    </recommendedName>
</protein>
<dbReference type="InterPro" id="IPR006171">
    <property type="entry name" value="TOPRIM_dom"/>
</dbReference>
<feature type="domain" description="Toprim" evidence="1">
    <location>
        <begin position="18"/>
        <end position="96"/>
    </location>
</feature>
<dbReference type="AlphaFoldDB" id="A0A7J2TLD5"/>
<dbReference type="SUPFAM" id="SSF110455">
    <property type="entry name" value="Toprim domain"/>
    <property type="match status" value="1"/>
</dbReference>
<dbReference type="EMBL" id="DSLA01000112">
    <property type="protein sequence ID" value="HEH35901.1"/>
    <property type="molecule type" value="Genomic_DNA"/>
</dbReference>
<evidence type="ECO:0000259" key="1">
    <source>
        <dbReference type="PROSITE" id="PS50880"/>
    </source>
</evidence>
<dbReference type="Gene3D" id="3.40.1360.10">
    <property type="match status" value="1"/>
</dbReference>
<dbReference type="Pfam" id="PF01751">
    <property type="entry name" value="Toprim"/>
    <property type="match status" value="1"/>
</dbReference>
<accession>A0A7J2TLD5</accession>
<dbReference type="SMART" id="SM00493">
    <property type="entry name" value="TOPRIM"/>
    <property type="match status" value="1"/>
</dbReference>
<sequence>MEEVVKAIEELKEKAKSGWVILVEGKKDEIALRNLGIEGEFVIFSGLASTAEKLRGRRVVIMTDYDERGMMIEKSLLRALPNSVDVQIKKKIFCYAKKDVTKVEELYEYFLREGYAGI</sequence>
<reference evidence="2" key="1">
    <citation type="journal article" date="2020" name="mSystems">
        <title>Genome- and Community-Level Interaction Insights into Carbon Utilization and Element Cycling Functions of Hydrothermarchaeota in Hydrothermal Sediment.</title>
        <authorList>
            <person name="Zhou Z."/>
            <person name="Liu Y."/>
            <person name="Xu W."/>
            <person name="Pan J."/>
            <person name="Luo Z.H."/>
            <person name="Li M."/>
        </authorList>
    </citation>
    <scope>NUCLEOTIDE SEQUENCE [LARGE SCALE GENOMIC DNA]</scope>
    <source>
        <strain evidence="2">SpSt-26</strain>
    </source>
</reference>
<organism evidence="2">
    <name type="scientific">Archaeoglobus fulgidus</name>
    <dbReference type="NCBI Taxonomy" id="2234"/>
    <lineage>
        <taxon>Archaea</taxon>
        <taxon>Methanobacteriati</taxon>
        <taxon>Methanobacteriota</taxon>
        <taxon>Archaeoglobi</taxon>
        <taxon>Archaeoglobales</taxon>
        <taxon>Archaeoglobaceae</taxon>
        <taxon>Archaeoglobus</taxon>
    </lineage>
</organism>
<name>A0A7J2TLD5_ARCFL</name>
<dbReference type="PANTHER" id="PTHR39964:SF2">
    <property type="entry name" value="UPF0292 PROTEIN MJ1624"/>
    <property type="match status" value="1"/>
</dbReference>
<comment type="caution">
    <text evidence="2">The sequence shown here is derived from an EMBL/GenBank/DDBJ whole genome shotgun (WGS) entry which is preliminary data.</text>
</comment>
<gene>
    <name evidence="2" type="ORF">ENP88_07180</name>
</gene>
<dbReference type="PANTHER" id="PTHR39964">
    <property type="entry name" value="UPF0292 PROTEIN TK1411"/>
    <property type="match status" value="1"/>
</dbReference>
<proteinExistence type="predicted"/>